<dbReference type="Gene3D" id="1.20.5.170">
    <property type="match status" value="1"/>
</dbReference>
<dbReference type="RefSeq" id="XP_056497423.1">
    <property type="nucleotide sequence ID" value="XM_056647658.1"/>
</dbReference>
<dbReference type="InterPro" id="IPR046347">
    <property type="entry name" value="bZIP_sf"/>
</dbReference>
<evidence type="ECO:0000256" key="4">
    <source>
        <dbReference type="ARBA" id="ARBA00023242"/>
    </source>
</evidence>
<dbReference type="PROSITE" id="PS50217">
    <property type="entry name" value="BZIP"/>
    <property type="match status" value="1"/>
</dbReference>
<dbReference type="Pfam" id="PF00170">
    <property type="entry name" value="bZIP_1"/>
    <property type="match status" value="1"/>
</dbReference>
<keyword evidence="4" id="KW-0539">Nucleus</keyword>
<accession>A0A9W9TIG4</accession>
<dbReference type="GO" id="GO:0005634">
    <property type="term" value="C:nucleus"/>
    <property type="evidence" value="ECO:0007669"/>
    <property type="project" value="UniProtKB-SubCell"/>
</dbReference>
<keyword evidence="2" id="KW-0805">Transcription regulation</keyword>
<dbReference type="PROSITE" id="PS00036">
    <property type="entry name" value="BZIP_BASIC"/>
    <property type="match status" value="1"/>
</dbReference>
<feature type="coiled-coil region" evidence="5">
    <location>
        <begin position="42"/>
        <end position="69"/>
    </location>
</feature>
<dbReference type="InterPro" id="IPR004827">
    <property type="entry name" value="bZIP"/>
</dbReference>
<sequence length="164" mass="18390">MPRDQVDRISPERAKHLERNRIAANKCRLKKKREHQAIQNSLHNETARHDSLMAELNTLREEIWTLKNTVFAHASCNDHHINRQLASMSENLVGASPDQLQIPSPTLSSPSWSDGSAVGNSRKGSNADSEASESQLFTDPALYDASFDGMGEFSFDRLIDMENT</sequence>
<dbReference type="EMBL" id="JAPQKT010000008">
    <property type="protein sequence ID" value="KAJ5222500.1"/>
    <property type="molecule type" value="Genomic_DNA"/>
</dbReference>
<protein>
    <recommendedName>
        <fullName evidence="7">BZIP domain-containing protein</fullName>
    </recommendedName>
</protein>
<dbReference type="GeneID" id="81386825"/>
<evidence type="ECO:0000259" key="7">
    <source>
        <dbReference type="PROSITE" id="PS50217"/>
    </source>
</evidence>
<keyword evidence="5" id="KW-0175">Coiled coil</keyword>
<feature type="compositionally biased region" description="Polar residues" evidence="6">
    <location>
        <begin position="98"/>
        <end position="135"/>
    </location>
</feature>
<feature type="region of interest" description="Disordered" evidence="6">
    <location>
        <begin position="96"/>
        <end position="135"/>
    </location>
</feature>
<dbReference type="CDD" id="cd14687">
    <property type="entry name" value="bZIP_ATF2"/>
    <property type="match status" value="1"/>
</dbReference>
<dbReference type="AlphaFoldDB" id="A0A9W9TIG4"/>
<reference evidence="8" key="2">
    <citation type="journal article" date="2023" name="IMA Fungus">
        <title>Comparative genomic study of the Penicillium genus elucidates a diverse pangenome and 15 lateral gene transfer events.</title>
        <authorList>
            <person name="Petersen C."/>
            <person name="Sorensen T."/>
            <person name="Nielsen M.R."/>
            <person name="Sondergaard T.E."/>
            <person name="Sorensen J.L."/>
            <person name="Fitzpatrick D.A."/>
            <person name="Frisvad J.C."/>
            <person name="Nielsen K.L."/>
        </authorList>
    </citation>
    <scope>NUCLEOTIDE SEQUENCE</scope>
    <source>
        <strain evidence="8">IBT 23319</strain>
    </source>
</reference>
<organism evidence="8 9">
    <name type="scientific">Penicillium citrinum</name>
    <dbReference type="NCBI Taxonomy" id="5077"/>
    <lineage>
        <taxon>Eukaryota</taxon>
        <taxon>Fungi</taxon>
        <taxon>Dikarya</taxon>
        <taxon>Ascomycota</taxon>
        <taxon>Pezizomycotina</taxon>
        <taxon>Eurotiomycetes</taxon>
        <taxon>Eurotiomycetidae</taxon>
        <taxon>Eurotiales</taxon>
        <taxon>Aspergillaceae</taxon>
        <taxon>Penicillium</taxon>
    </lineage>
</organism>
<keyword evidence="9" id="KW-1185">Reference proteome</keyword>
<evidence type="ECO:0000313" key="9">
    <source>
        <dbReference type="Proteomes" id="UP001147733"/>
    </source>
</evidence>
<evidence type="ECO:0000256" key="2">
    <source>
        <dbReference type="ARBA" id="ARBA00023015"/>
    </source>
</evidence>
<proteinExistence type="predicted"/>
<feature type="domain" description="BZIP" evidence="7">
    <location>
        <begin position="10"/>
        <end position="73"/>
    </location>
</feature>
<dbReference type="SMART" id="SM00338">
    <property type="entry name" value="BRLZ"/>
    <property type="match status" value="1"/>
</dbReference>
<dbReference type="InterPro" id="IPR051027">
    <property type="entry name" value="bZIP_transcription_factors"/>
</dbReference>
<evidence type="ECO:0000256" key="3">
    <source>
        <dbReference type="ARBA" id="ARBA00023163"/>
    </source>
</evidence>
<comment type="subcellular location">
    <subcellularLocation>
        <location evidence="1">Nucleus</location>
    </subcellularLocation>
</comment>
<evidence type="ECO:0000256" key="1">
    <source>
        <dbReference type="ARBA" id="ARBA00004123"/>
    </source>
</evidence>
<gene>
    <name evidence="8" type="ORF">N7469_008740</name>
</gene>
<name>A0A9W9TIG4_PENCI</name>
<dbReference type="GO" id="GO:0003700">
    <property type="term" value="F:DNA-binding transcription factor activity"/>
    <property type="evidence" value="ECO:0007669"/>
    <property type="project" value="InterPro"/>
</dbReference>
<evidence type="ECO:0000256" key="6">
    <source>
        <dbReference type="SAM" id="MobiDB-lite"/>
    </source>
</evidence>
<keyword evidence="3" id="KW-0804">Transcription</keyword>
<comment type="caution">
    <text evidence="8">The sequence shown here is derived from an EMBL/GenBank/DDBJ whole genome shotgun (WGS) entry which is preliminary data.</text>
</comment>
<dbReference type="PANTHER" id="PTHR19304">
    <property type="entry name" value="CYCLIC-AMP RESPONSE ELEMENT BINDING PROTEIN"/>
    <property type="match status" value="1"/>
</dbReference>
<dbReference type="OrthoDB" id="295274at2759"/>
<dbReference type="SUPFAM" id="SSF57959">
    <property type="entry name" value="Leucine zipper domain"/>
    <property type="match status" value="1"/>
</dbReference>
<evidence type="ECO:0000256" key="5">
    <source>
        <dbReference type="SAM" id="Coils"/>
    </source>
</evidence>
<dbReference type="Proteomes" id="UP001147733">
    <property type="component" value="Unassembled WGS sequence"/>
</dbReference>
<reference evidence="8" key="1">
    <citation type="submission" date="2022-11" db="EMBL/GenBank/DDBJ databases">
        <authorList>
            <person name="Petersen C."/>
        </authorList>
    </citation>
    <scope>NUCLEOTIDE SEQUENCE</scope>
    <source>
        <strain evidence="8">IBT 23319</strain>
    </source>
</reference>
<evidence type="ECO:0000313" key="8">
    <source>
        <dbReference type="EMBL" id="KAJ5222500.1"/>
    </source>
</evidence>